<dbReference type="Proteomes" id="UP000294593">
    <property type="component" value="Unassembled WGS sequence"/>
</dbReference>
<evidence type="ECO:0008006" key="3">
    <source>
        <dbReference type="Google" id="ProtNLM"/>
    </source>
</evidence>
<name>A0A4R6R4L8_9BURK</name>
<proteinExistence type="predicted"/>
<dbReference type="EMBL" id="SNXW01000010">
    <property type="protein sequence ID" value="TDP80793.1"/>
    <property type="molecule type" value="Genomic_DNA"/>
</dbReference>
<dbReference type="AlphaFoldDB" id="A0A4R6R4L8"/>
<keyword evidence="2" id="KW-1185">Reference proteome</keyword>
<evidence type="ECO:0000313" key="1">
    <source>
        <dbReference type="EMBL" id="TDP80793.1"/>
    </source>
</evidence>
<comment type="caution">
    <text evidence="1">The sequence shown here is derived from an EMBL/GenBank/DDBJ whole genome shotgun (WGS) entry which is preliminary data.</text>
</comment>
<reference evidence="1 2" key="1">
    <citation type="submission" date="2019-03" db="EMBL/GenBank/DDBJ databases">
        <title>Genomic Encyclopedia of Type Strains, Phase IV (KMG-IV): sequencing the most valuable type-strain genomes for metagenomic binning, comparative biology and taxonomic classification.</title>
        <authorList>
            <person name="Goeker M."/>
        </authorList>
    </citation>
    <scope>NUCLEOTIDE SEQUENCE [LARGE SCALE GENOMIC DNA]</scope>
    <source>
        <strain evidence="1 2">DSM 11901</strain>
    </source>
</reference>
<accession>A0A4R6R4L8</accession>
<protein>
    <recommendedName>
        <fullName evidence="3">PIN domain-containing protein</fullName>
    </recommendedName>
</protein>
<organism evidence="1 2">
    <name type="scientific">Aquabacterium commune</name>
    <dbReference type="NCBI Taxonomy" id="70586"/>
    <lineage>
        <taxon>Bacteria</taxon>
        <taxon>Pseudomonadati</taxon>
        <taxon>Pseudomonadota</taxon>
        <taxon>Betaproteobacteria</taxon>
        <taxon>Burkholderiales</taxon>
        <taxon>Aquabacterium</taxon>
    </lineage>
</organism>
<sequence>MAESCRAMAIDPSKFHPINVADTCSVWNILSSPRLHNAAKEARCNFCLTSFVHYECLIKPRKAPTTNEVELMNRLKLEQQRGGFAPHSCDIADLQTIKLLESRKRLGKGELSSIAFAMKIGQAVITDDMKARKLSTDSGHQLTQTTPHLFAWLHFSGYLGDSDKTTVISQHTAMDRPLGPHLENAYVMALQCKRNSVSTSNNDDGKL</sequence>
<evidence type="ECO:0000313" key="2">
    <source>
        <dbReference type="Proteomes" id="UP000294593"/>
    </source>
</evidence>
<gene>
    <name evidence="1" type="ORF">EV672_1108</name>
</gene>